<dbReference type="Gene3D" id="2.60.40.10">
    <property type="entry name" value="Immunoglobulins"/>
    <property type="match status" value="1"/>
</dbReference>
<dbReference type="Gene3D" id="3.10.350.10">
    <property type="entry name" value="LysM domain"/>
    <property type="match status" value="1"/>
</dbReference>
<evidence type="ECO:0000256" key="1">
    <source>
        <dbReference type="SAM" id="MobiDB-lite"/>
    </source>
</evidence>
<protein>
    <submittedName>
        <fullName evidence="4">FecR domain-containing protein</fullName>
    </submittedName>
</protein>
<dbReference type="InterPro" id="IPR013783">
    <property type="entry name" value="Ig-like_fold"/>
</dbReference>
<sequence length="531" mass="57742">MTKICFAMLLGLLAGSVLAAEDTIDYRINQRDTLIGIGKEMLDRPADWPQVQRVNKVRDPLRLKPGSVLKIPASLMKPDPVPARVESVAGAVSLLTGKTLSKGDEVPQGATVITGADGYVALSLPDQSRVLVRPGSRLRIDELLQRRGGTQSARLGVEAGRIENEVAPQKGPAARYEIRTPTAVIGVRGTRFRASYEVDTARSLLEVTEGSVAAAAGEAPAQAVSAGFGSVLAQGSATSPAALLAAPSLDEVPPLFERPLIRLPLPPMYAGQRWRLVVAAGQDFATPVYEGLEPTSEARVAGLPDGDYRFRLRGVADNGLEGMDAEGRFKLKARPEPPFPIAPQNAGKTREPRMPLTWTGQPAAKTYRLQIATDADFKVLVLQKDDIGETRFTAELPLGEYYWRLASVRADGDRGPWGDAQRFVMAAPQGPPEKPAMEDGKVSFAWPGEPGQSFEFEMASDPEFRNVVERRKVDVARLELPQPAAGLWHIRVRATDADGYVGQWSGTQQLEVPRDWRWLWLTPALLLLLTL</sequence>
<dbReference type="InterPro" id="IPR036779">
    <property type="entry name" value="LysM_dom_sf"/>
</dbReference>
<dbReference type="EMBL" id="BAABLD010000008">
    <property type="protein sequence ID" value="GAA5165469.1"/>
    <property type="molecule type" value="Genomic_DNA"/>
</dbReference>
<evidence type="ECO:0000313" key="5">
    <source>
        <dbReference type="Proteomes" id="UP001500547"/>
    </source>
</evidence>
<name>A0ABP9QPK1_9RHOO</name>
<gene>
    <name evidence="4" type="ORF">GCM10025770_21050</name>
</gene>
<feature type="chain" id="PRO_5046966292" evidence="2">
    <location>
        <begin position="20"/>
        <end position="531"/>
    </location>
</feature>
<feature type="region of interest" description="Disordered" evidence="1">
    <location>
        <begin position="333"/>
        <end position="355"/>
    </location>
</feature>
<reference evidence="5" key="1">
    <citation type="journal article" date="2019" name="Int. J. Syst. Evol. Microbiol.">
        <title>The Global Catalogue of Microorganisms (GCM) 10K type strain sequencing project: providing services to taxonomists for standard genome sequencing and annotation.</title>
        <authorList>
            <consortium name="The Broad Institute Genomics Platform"/>
            <consortium name="The Broad Institute Genome Sequencing Center for Infectious Disease"/>
            <person name="Wu L."/>
            <person name="Ma J."/>
        </authorList>
    </citation>
    <scope>NUCLEOTIDE SEQUENCE [LARGE SCALE GENOMIC DNA]</scope>
    <source>
        <strain evidence="5">JCM 18715</strain>
    </source>
</reference>
<dbReference type="Pfam" id="PF04773">
    <property type="entry name" value="FecR"/>
    <property type="match status" value="1"/>
</dbReference>
<dbReference type="PANTHER" id="PTHR38731">
    <property type="entry name" value="LIPL45-RELATED LIPOPROTEIN-RELATED"/>
    <property type="match status" value="1"/>
</dbReference>
<dbReference type="InterPro" id="IPR016930">
    <property type="entry name" value="UCP029644"/>
</dbReference>
<dbReference type="InterPro" id="IPR006860">
    <property type="entry name" value="FecR"/>
</dbReference>
<keyword evidence="5" id="KW-1185">Reference proteome</keyword>
<keyword evidence="2" id="KW-0732">Signal</keyword>
<organism evidence="4 5">
    <name type="scientific">Viridibacterium curvum</name>
    <dbReference type="NCBI Taxonomy" id="1101404"/>
    <lineage>
        <taxon>Bacteria</taxon>
        <taxon>Pseudomonadati</taxon>
        <taxon>Pseudomonadota</taxon>
        <taxon>Betaproteobacteria</taxon>
        <taxon>Rhodocyclales</taxon>
        <taxon>Rhodocyclaceae</taxon>
        <taxon>Viridibacterium</taxon>
    </lineage>
</organism>
<evidence type="ECO:0000259" key="3">
    <source>
        <dbReference type="Pfam" id="PF04773"/>
    </source>
</evidence>
<proteinExistence type="predicted"/>
<dbReference type="Proteomes" id="UP001500547">
    <property type="component" value="Unassembled WGS sequence"/>
</dbReference>
<feature type="signal peptide" evidence="2">
    <location>
        <begin position="1"/>
        <end position="19"/>
    </location>
</feature>
<evidence type="ECO:0000256" key="2">
    <source>
        <dbReference type="SAM" id="SignalP"/>
    </source>
</evidence>
<feature type="domain" description="FecR protein" evidence="3">
    <location>
        <begin position="111"/>
        <end position="212"/>
    </location>
</feature>
<dbReference type="PIRSF" id="PIRSF029644">
    <property type="entry name" value="UCP029644"/>
    <property type="match status" value="1"/>
</dbReference>
<dbReference type="RefSeq" id="WP_345532898.1">
    <property type="nucleotide sequence ID" value="NZ_BAABLD010000008.1"/>
</dbReference>
<comment type="caution">
    <text evidence="4">The sequence shown here is derived from an EMBL/GenBank/DDBJ whole genome shotgun (WGS) entry which is preliminary data.</text>
</comment>
<dbReference type="Gene3D" id="2.60.120.1440">
    <property type="match status" value="1"/>
</dbReference>
<evidence type="ECO:0000313" key="4">
    <source>
        <dbReference type="EMBL" id="GAA5165469.1"/>
    </source>
</evidence>
<accession>A0ABP9QPK1</accession>